<sequence length="222" mass="24808">MDAGFWHRRWSRNEIGFHLNKVNPYLQSHWPGLELGLGARVLVPLCGKSLDMAWLAAQGFEVLGIELSEKAAADYYAEQGSQPEIDQRGAYRRFRAGGVEILCGDFFSLTTADVTGCAAFYDRAALIALPPDMRQRYVRHLAGLFASGGAGLLVTLDYEQSEMDGPPFAVSDGEVRQSLASDWEIRLLAQADVLDGNWKFLQRGLTRLDERCYHLIRRPQAT</sequence>
<evidence type="ECO:0000256" key="8">
    <source>
        <dbReference type="ARBA" id="ARBA00022691"/>
    </source>
</evidence>
<feature type="binding site" evidence="9">
    <location>
        <position position="123"/>
    </location>
    <ligand>
        <name>S-adenosyl-L-methionine</name>
        <dbReference type="ChEBI" id="CHEBI:59789"/>
    </ligand>
</feature>
<evidence type="ECO:0000313" key="10">
    <source>
        <dbReference type="EMBL" id="MCJ0972482.1"/>
    </source>
</evidence>
<feature type="binding site" evidence="9">
    <location>
        <position position="45"/>
    </location>
    <ligand>
        <name>S-adenosyl-L-methionine</name>
        <dbReference type="ChEBI" id="CHEBI:59789"/>
    </ligand>
</feature>
<dbReference type="Gene3D" id="3.40.50.150">
    <property type="entry name" value="Vaccinia Virus protein VP39"/>
    <property type="match status" value="1"/>
</dbReference>
<evidence type="ECO:0000256" key="4">
    <source>
        <dbReference type="ARBA" id="ARBA00011905"/>
    </source>
</evidence>
<dbReference type="InterPro" id="IPR025835">
    <property type="entry name" value="Thiopurine_S-MeTrfase"/>
</dbReference>
<evidence type="ECO:0000256" key="6">
    <source>
        <dbReference type="ARBA" id="ARBA00022603"/>
    </source>
</evidence>
<dbReference type="NCBIfam" id="TIGR03840">
    <property type="entry name" value="TMPT_Se_Te"/>
    <property type="match status" value="1"/>
</dbReference>
<dbReference type="Proteomes" id="UP001139682">
    <property type="component" value="Unassembled WGS sequence"/>
</dbReference>
<accession>A0A9X1W340</accession>
<dbReference type="SUPFAM" id="SSF53335">
    <property type="entry name" value="S-adenosyl-L-methionine-dependent methyltransferases"/>
    <property type="match status" value="1"/>
</dbReference>
<gene>
    <name evidence="9" type="primary">tpm</name>
    <name evidence="10" type="ORF">MST27_03735</name>
</gene>
<dbReference type="Pfam" id="PF05724">
    <property type="entry name" value="TPMT"/>
    <property type="match status" value="1"/>
</dbReference>
<dbReference type="EMBL" id="JALGRD010000002">
    <property type="protein sequence ID" value="MCJ0972482.1"/>
    <property type="molecule type" value="Genomic_DNA"/>
</dbReference>
<dbReference type="PANTHER" id="PTHR10259">
    <property type="entry name" value="THIOPURINE S-METHYLTRANSFERASE"/>
    <property type="match status" value="1"/>
</dbReference>
<keyword evidence="7 9" id="KW-0808">Transferase</keyword>
<feature type="binding site" evidence="9">
    <location>
        <position position="66"/>
    </location>
    <ligand>
        <name>S-adenosyl-L-methionine</name>
        <dbReference type="ChEBI" id="CHEBI:59789"/>
    </ligand>
</feature>
<evidence type="ECO:0000256" key="9">
    <source>
        <dbReference type="HAMAP-Rule" id="MF_00812"/>
    </source>
</evidence>
<dbReference type="PROSITE" id="PS51585">
    <property type="entry name" value="SAM_MT_TPMT"/>
    <property type="match status" value="1"/>
</dbReference>
<reference evidence="10" key="1">
    <citation type="submission" date="2022-03" db="EMBL/GenBank/DDBJ databases">
        <title>Pseudomonas marianensis sp. nov., a marine bacterium isolated from deep-sea sediments of the Mariana Trench.</title>
        <authorList>
            <person name="Wei Y."/>
        </authorList>
    </citation>
    <scope>NUCLEOTIDE SEQUENCE</scope>
    <source>
        <strain evidence="10">PS1</strain>
    </source>
</reference>
<evidence type="ECO:0000256" key="5">
    <source>
        <dbReference type="ARBA" id="ARBA00022490"/>
    </source>
</evidence>
<dbReference type="EC" id="2.1.1.67" evidence="4 9"/>
<dbReference type="InterPro" id="IPR029063">
    <property type="entry name" value="SAM-dependent_MTases_sf"/>
</dbReference>
<feature type="binding site" evidence="9">
    <location>
        <position position="10"/>
    </location>
    <ligand>
        <name>S-adenosyl-L-methionine</name>
        <dbReference type="ChEBI" id="CHEBI:59789"/>
    </ligand>
</feature>
<comment type="subcellular location">
    <subcellularLocation>
        <location evidence="2 9">Cytoplasm</location>
    </subcellularLocation>
</comment>
<evidence type="ECO:0000256" key="3">
    <source>
        <dbReference type="ARBA" id="ARBA00008145"/>
    </source>
</evidence>
<keyword evidence="5 9" id="KW-0963">Cytoplasm</keyword>
<dbReference type="FunFam" id="3.40.50.150:FF:000101">
    <property type="entry name" value="Thiopurine S-methyltransferase"/>
    <property type="match status" value="1"/>
</dbReference>
<dbReference type="InterPro" id="IPR022474">
    <property type="entry name" value="Thiopur_S-MeTfrase_Se/Te_detox"/>
</dbReference>
<dbReference type="HAMAP" id="MF_00812">
    <property type="entry name" value="Thiopur_methtran"/>
    <property type="match status" value="1"/>
</dbReference>
<evidence type="ECO:0000256" key="7">
    <source>
        <dbReference type="ARBA" id="ARBA00022679"/>
    </source>
</evidence>
<evidence type="ECO:0000256" key="2">
    <source>
        <dbReference type="ARBA" id="ARBA00004496"/>
    </source>
</evidence>
<proteinExistence type="inferred from homology"/>
<dbReference type="PANTHER" id="PTHR10259:SF11">
    <property type="entry name" value="THIOPURINE S-METHYLTRANSFERASE"/>
    <property type="match status" value="1"/>
</dbReference>
<organism evidence="10 11">
    <name type="scientific">Stutzerimonas marianensis</name>
    <dbReference type="NCBI Taxonomy" id="2929513"/>
    <lineage>
        <taxon>Bacteria</taxon>
        <taxon>Pseudomonadati</taxon>
        <taxon>Pseudomonadota</taxon>
        <taxon>Gammaproteobacteria</taxon>
        <taxon>Pseudomonadales</taxon>
        <taxon>Pseudomonadaceae</taxon>
        <taxon>Stutzerimonas</taxon>
    </lineage>
</organism>
<dbReference type="GO" id="GO:0032259">
    <property type="term" value="P:methylation"/>
    <property type="evidence" value="ECO:0007669"/>
    <property type="project" value="UniProtKB-KW"/>
</dbReference>
<dbReference type="NCBIfam" id="NF009732">
    <property type="entry name" value="PRK13255.1"/>
    <property type="match status" value="1"/>
</dbReference>
<dbReference type="InterPro" id="IPR008854">
    <property type="entry name" value="TPMT"/>
</dbReference>
<dbReference type="RefSeq" id="WP_243604677.1">
    <property type="nucleotide sequence ID" value="NZ_JALGRD010000002.1"/>
</dbReference>
<comment type="similarity">
    <text evidence="3 9">Belongs to the class I-like SAM-binding methyltransferase superfamily. TPMT family.</text>
</comment>
<comment type="caution">
    <text evidence="10">The sequence shown here is derived from an EMBL/GenBank/DDBJ whole genome shotgun (WGS) entry which is preliminary data.</text>
</comment>
<dbReference type="PIRSF" id="PIRSF023956">
    <property type="entry name" value="Thiopurine_S-methyltransferase"/>
    <property type="match status" value="1"/>
</dbReference>
<evidence type="ECO:0000256" key="1">
    <source>
        <dbReference type="ARBA" id="ARBA00000903"/>
    </source>
</evidence>
<keyword evidence="8 9" id="KW-0949">S-adenosyl-L-methionine</keyword>
<name>A0A9X1W340_9GAMM</name>
<dbReference type="GO" id="GO:0010038">
    <property type="term" value="P:response to metal ion"/>
    <property type="evidence" value="ECO:0007669"/>
    <property type="project" value="InterPro"/>
</dbReference>
<dbReference type="GO" id="GO:0008119">
    <property type="term" value="F:thiopurine S-methyltransferase activity"/>
    <property type="evidence" value="ECO:0007669"/>
    <property type="project" value="UniProtKB-UniRule"/>
</dbReference>
<keyword evidence="11" id="KW-1185">Reference proteome</keyword>
<dbReference type="AlphaFoldDB" id="A0A9X1W340"/>
<comment type="catalytic activity">
    <reaction evidence="1 9">
        <text>S-adenosyl-L-methionine + a thiopurine = S-adenosyl-L-homocysteine + a thiopurine S-methylether.</text>
        <dbReference type="EC" id="2.1.1.67"/>
    </reaction>
</comment>
<evidence type="ECO:0000313" key="11">
    <source>
        <dbReference type="Proteomes" id="UP001139682"/>
    </source>
</evidence>
<keyword evidence="6 9" id="KW-0489">Methyltransferase</keyword>
<protein>
    <recommendedName>
        <fullName evidence="4 9">Thiopurine S-methyltransferase</fullName>
        <ecNumber evidence="4 9">2.1.1.67</ecNumber>
    </recommendedName>
    <alternativeName>
        <fullName evidence="9">Thiopurine methyltransferase</fullName>
    </alternativeName>
</protein>
<dbReference type="GO" id="GO:0005737">
    <property type="term" value="C:cytoplasm"/>
    <property type="evidence" value="ECO:0007669"/>
    <property type="project" value="UniProtKB-SubCell"/>
</dbReference>